<dbReference type="EMBL" id="HF935906">
    <property type="protein sequence ID" value="CCX32673.1"/>
    <property type="molecule type" value="Genomic_DNA"/>
</dbReference>
<proteinExistence type="predicted"/>
<reference evidence="1 2" key="1">
    <citation type="journal article" date="2013" name="PLoS Genet.">
        <title>The genome and development-dependent transcriptomes of Pyronema confluens: a window into fungal evolution.</title>
        <authorList>
            <person name="Traeger S."/>
            <person name="Altegoer F."/>
            <person name="Freitag M."/>
            <person name="Gabaldon T."/>
            <person name="Kempken F."/>
            <person name="Kumar A."/>
            <person name="Marcet-Houben M."/>
            <person name="Poggeler S."/>
            <person name="Stajich J.E."/>
            <person name="Nowrousian M."/>
        </authorList>
    </citation>
    <scope>NUCLEOTIDE SEQUENCE [LARGE SCALE GENOMIC DNA]</scope>
    <source>
        <strain evidence="2">CBS 100304</strain>
        <tissue evidence="1">Vegetative mycelium</tissue>
    </source>
</reference>
<gene>
    <name evidence="1" type="ORF">PCON_13524</name>
</gene>
<keyword evidence="2" id="KW-1185">Reference proteome</keyword>
<accession>U4LL50</accession>
<evidence type="ECO:0000313" key="1">
    <source>
        <dbReference type="EMBL" id="CCX32673.1"/>
    </source>
</evidence>
<organism evidence="1 2">
    <name type="scientific">Pyronema omphalodes (strain CBS 100304)</name>
    <name type="common">Pyronema confluens</name>
    <dbReference type="NCBI Taxonomy" id="1076935"/>
    <lineage>
        <taxon>Eukaryota</taxon>
        <taxon>Fungi</taxon>
        <taxon>Dikarya</taxon>
        <taxon>Ascomycota</taxon>
        <taxon>Pezizomycotina</taxon>
        <taxon>Pezizomycetes</taxon>
        <taxon>Pezizales</taxon>
        <taxon>Pyronemataceae</taxon>
        <taxon>Pyronema</taxon>
    </lineage>
</organism>
<evidence type="ECO:0000313" key="2">
    <source>
        <dbReference type="Proteomes" id="UP000018144"/>
    </source>
</evidence>
<sequence length="82" mass="9412">MPLIEYSLLIHKEDIENALRVNEKLQYDISGTNPVLKFLKDNERNDEFDSFQSIKSVEKLVGKKVLIIHGEHNTAIPSNVFS</sequence>
<name>U4LL50_PYROM</name>
<protein>
    <submittedName>
        <fullName evidence="1">Uncharacterized protein</fullName>
    </submittedName>
</protein>
<dbReference type="AlphaFoldDB" id="U4LL50"/>
<dbReference type="Proteomes" id="UP000018144">
    <property type="component" value="Unassembled WGS sequence"/>
</dbReference>